<dbReference type="Proteomes" id="UP001396646">
    <property type="component" value="Unassembled WGS sequence"/>
</dbReference>
<accession>A0ABU9KW18</accession>
<evidence type="ECO:0000313" key="2">
    <source>
        <dbReference type="Proteomes" id="UP001396646"/>
    </source>
</evidence>
<name>A0ABU9KW18_9EURY</name>
<sequence length="98" mass="11687">MPKKLTIEDLEKRKEKEELQEEMGEELEELYDLVMPPGTPSYIIYDLVEEFDLEPVERNLNVNIVECDKREVIALRGKLEVVKEAEQYFFQEMEAYVE</sequence>
<proteinExistence type="predicted"/>
<keyword evidence="2" id="KW-1185">Reference proteome</keyword>
<reference evidence="1 2" key="1">
    <citation type="submission" date="2024-04" db="EMBL/GenBank/DDBJ databases">
        <title>Methanococcoides sp. LMO-2.</title>
        <authorList>
            <person name="Liang L."/>
        </authorList>
    </citation>
    <scope>NUCLEOTIDE SEQUENCE [LARGE SCALE GENOMIC DNA]</scope>
    <source>
        <strain evidence="1 2">LMO-2</strain>
    </source>
</reference>
<comment type="caution">
    <text evidence="1">The sequence shown here is derived from an EMBL/GenBank/DDBJ whole genome shotgun (WGS) entry which is preliminary data.</text>
</comment>
<dbReference type="RefSeq" id="WP_342127165.1">
    <property type="nucleotide sequence ID" value="NZ_JBCAUS010000003.1"/>
</dbReference>
<evidence type="ECO:0000313" key="1">
    <source>
        <dbReference type="EMBL" id="MEL4305514.1"/>
    </source>
</evidence>
<gene>
    <name evidence="1" type="ORF">WOA13_06695</name>
</gene>
<organism evidence="1 2">
    <name type="scientific">Methanococcoides cohabitans</name>
    <dbReference type="NCBI Taxonomy" id="3136559"/>
    <lineage>
        <taxon>Archaea</taxon>
        <taxon>Methanobacteriati</taxon>
        <taxon>Methanobacteriota</taxon>
        <taxon>Stenosarchaea group</taxon>
        <taxon>Methanomicrobia</taxon>
        <taxon>Methanosarcinales</taxon>
        <taxon>Methanosarcinaceae</taxon>
        <taxon>Methanococcoides</taxon>
    </lineage>
</organism>
<protein>
    <submittedName>
        <fullName evidence="1">Uncharacterized protein</fullName>
    </submittedName>
</protein>
<dbReference type="EMBL" id="JBCAUS010000003">
    <property type="protein sequence ID" value="MEL4305514.1"/>
    <property type="molecule type" value="Genomic_DNA"/>
</dbReference>